<dbReference type="AlphaFoldDB" id="A0A1F4UEI9"/>
<dbReference type="GO" id="GO:0016070">
    <property type="term" value="P:RNA metabolic process"/>
    <property type="evidence" value="ECO:0007669"/>
    <property type="project" value="InterPro"/>
</dbReference>
<dbReference type="GO" id="GO:0005737">
    <property type="term" value="C:cytoplasm"/>
    <property type="evidence" value="ECO:0007669"/>
    <property type="project" value="InterPro"/>
</dbReference>
<evidence type="ECO:0000313" key="3">
    <source>
        <dbReference type="Proteomes" id="UP000177025"/>
    </source>
</evidence>
<comment type="caution">
    <text evidence="2">The sequence shown here is derived from an EMBL/GenBank/DDBJ whole genome shotgun (WGS) entry which is preliminary data.</text>
</comment>
<dbReference type="Pfam" id="PF08845">
    <property type="entry name" value="SymE_toxin"/>
    <property type="match status" value="1"/>
</dbReference>
<protein>
    <recommendedName>
        <fullName evidence="1">Toxin SymE-like domain-containing protein</fullName>
    </recommendedName>
</protein>
<dbReference type="GO" id="GO:0003723">
    <property type="term" value="F:RNA binding"/>
    <property type="evidence" value="ECO:0007669"/>
    <property type="project" value="InterPro"/>
</dbReference>
<reference evidence="2 3" key="1">
    <citation type="journal article" date="2016" name="Nat. Commun.">
        <title>Thousands of microbial genomes shed light on interconnected biogeochemical processes in an aquifer system.</title>
        <authorList>
            <person name="Anantharaman K."/>
            <person name="Brown C.T."/>
            <person name="Hug L.A."/>
            <person name="Sharon I."/>
            <person name="Castelle C.J."/>
            <person name="Probst A.J."/>
            <person name="Thomas B.C."/>
            <person name="Singh A."/>
            <person name="Wilkins M.J."/>
            <person name="Karaoz U."/>
            <person name="Brodie E.L."/>
            <person name="Williams K.H."/>
            <person name="Hubbard S.S."/>
            <person name="Banfield J.F."/>
        </authorList>
    </citation>
    <scope>NUCLEOTIDE SEQUENCE [LARGE SCALE GENOMIC DNA]</scope>
</reference>
<proteinExistence type="predicted"/>
<dbReference type="GO" id="GO:0016788">
    <property type="term" value="F:hydrolase activity, acting on ester bonds"/>
    <property type="evidence" value="ECO:0007669"/>
    <property type="project" value="InterPro"/>
</dbReference>
<organism evidence="2 3">
    <name type="scientific">candidate division WOR-3 bacterium RBG_13_43_14</name>
    <dbReference type="NCBI Taxonomy" id="1802590"/>
    <lineage>
        <taxon>Bacteria</taxon>
        <taxon>Bacteria division WOR-3</taxon>
    </lineage>
</organism>
<evidence type="ECO:0000313" key="2">
    <source>
        <dbReference type="EMBL" id="OGC43334.1"/>
    </source>
</evidence>
<feature type="domain" description="Toxin SymE-like" evidence="1">
    <location>
        <begin position="4"/>
        <end position="51"/>
    </location>
</feature>
<dbReference type="InterPro" id="IPR014944">
    <property type="entry name" value="Toxin_SymE-like"/>
</dbReference>
<sequence length="64" mass="7353">MNERTLKVYNSLGDDSSQPLIRLQGKWLQNAGFEPGDLIKLQIRNNEILIKNMHIDIDASDRSE</sequence>
<dbReference type="EMBL" id="MEUM01000026">
    <property type="protein sequence ID" value="OGC43334.1"/>
    <property type="molecule type" value="Genomic_DNA"/>
</dbReference>
<accession>A0A1F4UEI9</accession>
<gene>
    <name evidence="2" type="ORF">A2Y85_05050</name>
</gene>
<name>A0A1F4UEI9_UNCW3</name>
<evidence type="ECO:0000259" key="1">
    <source>
        <dbReference type="Pfam" id="PF08845"/>
    </source>
</evidence>
<dbReference type="Proteomes" id="UP000177025">
    <property type="component" value="Unassembled WGS sequence"/>
</dbReference>